<comment type="caution">
    <text evidence="1">The sequence shown here is derived from an EMBL/GenBank/DDBJ whole genome shotgun (WGS) entry which is preliminary data.</text>
</comment>
<dbReference type="eggNOG" id="ENOG5031VAI">
    <property type="taxonomic scope" value="Bacteria"/>
</dbReference>
<dbReference type="OrthoDB" id="2426596at2"/>
<reference evidence="1 2" key="1">
    <citation type="submission" date="2013-08" db="EMBL/GenBank/DDBJ databases">
        <title>The genome sequence of Knoellia sinensis.</title>
        <authorList>
            <person name="Zhu W."/>
            <person name="Wang G."/>
        </authorList>
    </citation>
    <scope>NUCLEOTIDE SEQUENCE [LARGE SCALE GENOMIC DNA]</scope>
    <source>
        <strain evidence="1 2">KCTC 19936</strain>
    </source>
</reference>
<dbReference type="Proteomes" id="UP000030002">
    <property type="component" value="Unassembled WGS sequence"/>
</dbReference>
<accession>A0A0A0JD57</accession>
<evidence type="ECO:0000313" key="1">
    <source>
        <dbReference type="EMBL" id="KGN33957.1"/>
    </source>
</evidence>
<name>A0A0A0JD57_9MICO</name>
<sequence length="108" mass="12031">MEELPRLQLPHRGYLLFEATIDDLDVLDVPHQRWGLSPDLFWPTSREWLVGGDTDLVATFVGGPDALVDRVLERLPGAAAVQPSDQLTVWDEWALSQARRPSPDGGTD</sequence>
<keyword evidence="2" id="KW-1185">Reference proteome</keyword>
<organism evidence="1 2">
    <name type="scientific">Knoellia sinensis KCTC 19936</name>
    <dbReference type="NCBI Taxonomy" id="1385520"/>
    <lineage>
        <taxon>Bacteria</taxon>
        <taxon>Bacillati</taxon>
        <taxon>Actinomycetota</taxon>
        <taxon>Actinomycetes</taxon>
        <taxon>Micrococcales</taxon>
        <taxon>Intrasporangiaceae</taxon>
        <taxon>Knoellia</taxon>
    </lineage>
</organism>
<proteinExistence type="predicted"/>
<dbReference type="RefSeq" id="WP_035913336.1">
    <property type="nucleotide sequence ID" value="NZ_AVPJ01000003.1"/>
</dbReference>
<evidence type="ECO:0000313" key="2">
    <source>
        <dbReference type="Proteomes" id="UP000030002"/>
    </source>
</evidence>
<dbReference type="EMBL" id="AVPJ01000003">
    <property type="protein sequence ID" value="KGN33957.1"/>
    <property type="molecule type" value="Genomic_DNA"/>
</dbReference>
<dbReference type="AlphaFoldDB" id="A0A0A0JD57"/>
<protein>
    <submittedName>
        <fullName evidence="1">Uncharacterized protein</fullName>
    </submittedName>
</protein>
<gene>
    <name evidence="1" type="ORF">N802_08100</name>
</gene>